<feature type="transmembrane region" description="Helical" evidence="2">
    <location>
        <begin position="275"/>
        <end position="294"/>
    </location>
</feature>
<reference evidence="4" key="1">
    <citation type="journal article" date="2019" name="Int. J. Syst. Evol. Microbiol.">
        <title>The Global Catalogue of Microorganisms (GCM) 10K type strain sequencing project: providing services to taxonomists for standard genome sequencing and annotation.</title>
        <authorList>
            <consortium name="The Broad Institute Genomics Platform"/>
            <consortium name="The Broad Institute Genome Sequencing Center for Infectious Disease"/>
            <person name="Wu L."/>
            <person name="Ma J."/>
        </authorList>
    </citation>
    <scope>NUCLEOTIDE SEQUENCE [LARGE SCALE GENOMIC DNA]</scope>
    <source>
        <strain evidence="4">CGMCC 4.7317</strain>
    </source>
</reference>
<sequence length="304" mass="32097">MSSTSTTRGVHDLLRSAPPPPTAAADGSAAGWSAGRTLPLRVELVRQWRRRRTQLVLAGLALFPLVLAALFARNREGVVTGGTRFVDLATGGAVNFALFVVFASSTLLIVVVVALFCGDTVASEAGWSSLKYLLASPVSRSRLLRQKLVVSFGLALTGLVILPVSALISGGIFFGFGPARTPLGSVIPTGEALFRLSIVIGYLAVSMLFVASLAFFLGVHTDAPLGAVGGAVMLVIISTILDQVEDLGPVREILPTHYIGAWVDAFNDPVVWQDMGRGAVLSVAYAAVLLALAWRKFLRKDVLS</sequence>
<feature type="transmembrane region" description="Helical" evidence="2">
    <location>
        <begin position="223"/>
        <end position="241"/>
    </location>
</feature>
<keyword evidence="2" id="KW-0812">Transmembrane</keyword>
<keyword evidence="4" id="KW-1185">Reference proteome</keyword>
<keyword evidence="2" id="KW-1133">Transmembrane helix</keyword>
<gene>
    <name evidence="3" type="ORF">ACFQGU_06960</name>
</gene>
<dbReference type="RefSeq" id="WP_386765067.1">
    <property type="nucleotide sequence ID" value="NZ_JBHSTI010000008.1"/>
</dbReference>
<feature type="region of interest" description="Disordered" evidence="1">
    <location>
        <begin position="1"/>
        <end position="30"/>
    </location>
</feature>
<organism evidence="3 4">
    <name type="scientific">Longivirga aurantiaca</name>
    <dbReference type="NCBI Taxonomy" id="1837743"/>
    <lineage>
        <taxon>Bacteria</taxon>
        <taxon>Bacillati</taxon>
        <taxon>Actinomycetota</taxon>
        <taxon>Actinomycetes</taxon>
        <taxon>Sporichthyales</taxon>
        <taxon>Sporichthyaceae</taxon>
        <taxon>Longivirga</taxon>
    </lineage>
</organism>
<keyword evidence="2" id="KW-0472">Membrane</keyword>
<evidence type="ECO:0000313" key="4">
    <source>
        <dbReference type="Proteomes" id="UP001596138"/>
    </source>
</evidence>
<proteinExistence type="predicted"/>
<feature type="transmembrane region" description="Helical" evidence="2">
    <location>
        <begin position="148"/>
        <end position="176"/>
    </location>
</feature>
<protein>
    <submittedName>
        <fullName evidence="3">ABC transporter permease</fullName>
    </submittedName>
</protein>
<comment type="caution">
    <text evidence="3">The sequence shown here is derived from an EMBL/GenBank/DDBJ whole genome shotgun (WGS) entry which is preliminary data.</text>
</comment>
<dbReference type="PANTHER" id="PTHR37305:SF1">
    <property type="entry name" value="MEMBRANE PROTEIN"/>
    <property type="match status" value="1"/>
</dbReference>
<dbReference type="EMBL" id="JBHSTI010000008">
    <property type="protein sequence ID" value="MFC6237612.1"/>
    <property type="molecule type" value="Genomic_DNA"/>
</dbReference>
<feature type="transmembrane region" description="Helical" evidence="2">
    <location>
        <begin position="196"/>
        <end position="216"/>
    </location>
</feature>
<name>A0ABW1T000_9ACTN</name>
<dbReference type="Pfam" id="PF12730">
    <property type="entry name" value="ABC2_membrane_4"/>
    <property type="match status" value="1"/>
</dbReference>
<evidence type="ECO:0000256" key="1">
    <source>
        <dbReference type="SAM" id="MobiDB-lite"/>
    </source>
</evidence>
<evidence type="ECO:0000256" key="2">
    <source>
        <dbReference type="SAM" id="Phobius"/>
    </source>
</evidence>
<accession>A0ABW1T000</accession>
<dbReference type="PANTHER" id="PTHR37305">
    <property type="entry name" value="INTEGRAL MEMBRANE PROTEIN-RELATED"/>
    <property type="match status" value="1"/>
</dbReference>
<feature type="transmembrane region" description="Helical" evidence="2">
    <location>
        <begin position="55"/>
        <end position="73"/>
    </location>
</feature>
<dbReference type="Proteomes" id="UP001596138">
    <property type="component" value="Unassembled WGS sequence"/>
</dbReference>
<feature type="transmembrane region" description="Helical" evidence="2">
    <location>
        <begin position="93"/>
        <end position="117"/>
    </location>
</feature>
<evidence type="ECO:0000313" key="3">
    <source>
        <dbReference type="EMBL" id="MFC6237612.1"/>
    </source>
</evidence>